<evidence type="ECO:0000256" key="1">
    <source>
        <dbReference type="SAM" id="MobiDB-lite"/>
    </source>
</evidence>
<organism evidence="2 3">
    <name type="scientific">Colletotrichum sojae</name>
    <dbReference type="NCBI Taxonomy" id="2175907"/>
    <lineage>
        <taxon>Eukaryota</taxon>
        <taxon>Fungi</taxon>
        <taxon>Dikarya</taxon>
        <taxon>Ascomycota</taxon>
        <taxon>Pezizomycotina</taxon>
        <taxon>Sordariomycetes</taxon>
        <taxon>Hypocreomycetidae</taxon>
        <taxon>Glomerellales</taxon>
        <taxon>Glomerellaceae</taxon>
        <taxon>Colletotrichum</taxon>
        <taxon>Colletotrichum orchidearum species complex</taxon>
    </lineage>
</organism>
<dbReference type="EMBL" id="WIGN01000080">
    <property type="protein sequence ID" value="KAF6810956.1"/>
    <property type="molecule type" value="Genomic_DNA"/>
</dbReference>
<protein>
    <submittedName>
        <fullName evidence="2">Uncharacterized protein</fullName>
    </submittedName>
</protein>
<sequence>MCFYRSTQYKCKHVDIRQKVANCQEQDAFLAGKRQRYCFKRETHSIQCVKVDIDCWKCVQLDDLQTRAKSTLRQLKLANKLEAFSKAQTDASASSKSSGSTGSSELPGSRKSPTSSKSPELRESPESSGPPESPSAPAPISPEEASSNIKTSKIDASGAMPFNEGTTGISDL</sequence>
<proteinExistence type="predicted"/>
<gene>
    <name evidence="2" type="ORF">CSOJ01_06023</name>
</gene>
<keyword evidence="3" id="KW-1185">Reference proteome</keyword>
<dbReference type="AlphaFoldDB" id="A0A8H6JE15"/>
<evidence type="ECO:0000313" key="3">
    <source>
        <dbReference type="Proteomes" id="UP000652219"/>
    </source>
</evidence>
<accession>A0A8H6JE15</accession>
<feature type="region of interest" description="Disordered" evidence="1">
    <location>
        <begin position="86"/>
        <end position="172"/>
    </location>
</feature>
<feature type="compositionally biased region" description="Low complexity" evidence="1">
    <location>
        <begin position="86"/>
        <end position="104"/>
    </location>
</feature>
<name>A0A8H6JE15_9PEZI</name>
<evidence type="ECO:0000313" key="2">
    <source>
        <dbReference type="EMBL" id="KAF6810956.1"/>
    </source>
</evidence>
<dbReference type="Proteomes" id="UP000652219">
    <property type="component" value="Unassembled WGS sequence"/>
</dbReference>
<feature type="compositionally biased region" description="Pro residues" evidence="1">
    <location>
        <begin position="131"/>
        <end position="140"/>
    </location>
</feature>
<comment type="caution">
    <text evidence="2">The sequence shown here is derived from an EMBL/GenBank/DDBJ whole genome shotgun (WGS) entry which is preliminary data.</text>
</comment>
<reference evidence="2 3" key="1">
    <citation type="journal article" date="2020" name="Phytopathology">
        <title>Genome Sequence Resources of Colletotrichum truncatum, C. plurivorum, C. musicola, and C. sojae: Four Species Pathogenic to Soybean (Glycine max).</title>
        <authorList>
            <person name="Rogerio F."/>
            <person name="Boufleur T.R."/>
            <person name="Ciampi-Guillardi M."/>
            <person name="Sukno S.A."/>
            <person name="Thon M.R."/>
            <person name="Massola Junior N.S."/>
            <person name="Baroncelli R."/>
        </authorList>
    </citation>
    <scope>NUCLEOTIDE SEQUENCE [LARGE SCALE GENOMIC DNA]</scope>
    <source>
        <strain evidence="2 3">LFN0009</strain>
    </source>
</reference>